<evidence type="ECO:0008006" key="3">
    <source>
        <dbReference type="Google" id="ProtNLM"/>
    </source>
</evidence>
<protein>
    <recommendedName>
        <fullName evidence="3">DUF5009 domain-containing protein</fullName>
    </recommendedName>
</protein>
<reference evidence="2" key="1">
    <citation type="submission" date="2019-08" db="EMBL/GenBank/DDBJ databases">
        <authorList>
            <person name="Kucharzyk K."/>
            <person name="Murdoch R.W."/>
            <person name="Higgins S."/>
            <person name="Loffler F."/>
        </authorList>
    </citation>
    <scope>NUCLEOTIDE SEQUENCE</scope>
</reference>
<accession>A0A645IRG7</accession>
<dbReference type="PANTHER" id="PTHR31061">
    <property type="entry name" value="LD22376P"/>
    <property type="match status" value="1"/>
</dbReference>
<keyword evidence="1" id="KW-1133">Transmembrane helix</keyword>
<evidence type="ECO:0000256" key="1">
    <source>
        <dbReference type="SAM" id="Phobius"/>
    </source>
</evidence>
<dbReference type="EMBL" id="VSSQ01121654">
    <property type="protein sequence ID" value="MPN53958.1"/>
    <property type="molecule type" value="Genomic_DNA"/>
</dbReference>
<name>A0A645IRG7_9ZZZZ</name>
<feature type="transmembrane region" description="Helical" evidence="1">
    <location>
        <begin position="12"/>
        <end position="34"/>
    </location>
</feature>
<feature type="transmembrane region" description="Helical" evidence="1">
    <location>
        <begin position="77"/>
        <end position="95"/>
    </location>
</feature>
<sequence>MATVGHLHPGHWVTFNAVPTCAHIIWGVCTGRLLMTNLSHWKKAGVMAAAGIAGVIVGYILDFYIPMIERISTASYVIYSGGWCLLAMAFSYWLVDILNFKRFAKFFAIVGMNPIFIYLFAMLGGRNLLTRMAVPFTSRIFSWTNPVVTDMVTIIIVALMVWYISYFLYKRKIFIKL</sequence>
<keyword evidence="1" id="KW-0472">Membrane</keyword>
<keyword evidence="1" id="KW-0812">Transmembrane</keyword>
<dbReference type="AlphaFoldDB" id="A0A645IRG7"/>
<feature type="transmembrane region" description="Helical" evidence="1">
    <location>
        <begin position="107"/>
        <end position="128"/>
    </location>
</feature>
<proteinExistence type="predicted"/>
<feature type="transmembrane region" description="Helical" evidence="1">
    <location>
        <begin position="46"/>
        <end position="65"/>
    </location>
</feature>
<gene>
    <name evidence="2" type="ORF">SDC9_201627</name>
</gene>
<comment type="caution">
    <text evidence="2">The sequence shown here is derived from an EMBL/GenBank/DDBJ whole genome shotgun (WGS) entry which is preliminary data.</text>
</comment>
<evidence type="ECO:0000313" key="2">
    <source>
        <dbReference type="EMBL" id="MPN53958.1"/>
    </source>
</evidence>
<dbReference type="PANTHER" id="PTHR31061:SF24">
    <property type="entry name" value="LD22376P"/>
    <property type="match status" value="1"/>
</dbReference>
<feature type="transmembrane region" description="Helical" evidence="1">
    <location>
        <begin position="148"/>
        <end position="169"/>
    </location>
</feature>
<organism evidence="2">
    <name type="scientific">bioreactor metagenome</name>
    <dbReference type="NCBI Taxonomy" id="1076179"/>
    <lineage>
        <taxon>unclassified sequences</taxon>
        <taxon>metagenomes</taxon>
        <taxon>ecological metagenomes</taxon>
    </lineage>
</organism>